<keyword evidence="1 4" id="KW-0808">Transferase</keyword>
<keyword evidence="5" id="KW-1185">Reference proteome</keyword>
<reference evidence="4 5" key="1">
    <citation type="journal article" date="2006" name="Extremophiles">
        <title>Characterization of Exiguobacterium isolates from the Siberian permafrost. Description of Exiguobacterium sibiricum sp. nov.</title>
        <authorList>
            <person name="Rodrigues D.F."/>
            <person name="Goris J."/>
            <person name="Vishnivetskaya T."/>
            <person name="Gilichinsky D."/>
            <person name="Thomashow M.F."/>
            <person name="Tiedje J.M."/>
        </authorList>
    </citation>
    <scope>NUCLEOTIDE SEQUENCE [LARGE SCALE GENOMIC DNA]</scope>
    <source>
        <strain evidence="5">DSM 17290 / CIP 109462 / JCM 13490 / 255-15</strain>
    </source>
</reference>
<dbReference type="Pfam" id="PF00583">
    <property type="entry name" value="Acetyltransf_1"/>
    <property type="match status" value="1"/>
</dbReference>
<evidence type="ECO:0000313" key="4">
    <source>
        <dbReference type="EMBL" id="ACB59825.1"/>
    </source>
</evidence>
<dbReference type="eggNOG" id="COG0456">
    <property type="taxonomic scope" value="Bacteria"/>
</dbReference>
<name>B1YIE2_EXIS2</name>
<dbReference type="Gene3D" id="3.40.630.30">
    <property type="match status" value="1"/>
</dbReference>
<dbReference type="STRING" id="262543.Exig_0340"/>
<evidence type="ECO:0000313" key="5">
    <source>
        <dbReference type="Proteomes" id="UP000001681"/>
    </source>
</evidence>
<reference evidence="4 5" key="2">
    <citation type="journal article" date="2008" name="BMC Genomics">
        <title>Architecture of thermal adaptation in an Exiguobacterium sibiricum strain isolated from 3 million year old permafrost: a genome and transcriptome approach.</title>
        <authorList>
            <person name="Rodrigues D.F."/>
            <person name="Ivanova N."/>
            <person name="He Z."/>
            <person name="Huebner M."/>
            <person name="Zhou J."/>
            <person name="Tiedje J.M."/>
        </authorList>
    </citation>
    <scope>NUCLEOTIDE SEQUENCE [LARGE SCALE GENOMIC DNA]</scope>
    <source>
        <strain evidence="5">DSM 17290 / CIP 109462 / JCM 13490 / 255-15</strain>
    </source>
</reference>
<dbReference type="RefSeq" id="WP_012369249.1">
    <property type="nucleotide sequence ID" value="NC_010556.1"/>
</dbReference>
<dbReference type="PROSITE" id="PS51186">
    <property type="entry name" value="GNAT"/>
    <property type="match status" value="1"/>
</dbReference>
<keyword evidence="2" id="KW-0012">Acyltransferase</keyword>
<dbReference type="SUPFAM" id="SSF55729">
    <property type="entry name" value="Acyl-CoA N-acyltransferases (Nat)"/>
    <property type="match status" value="1"/>
</dbReference>
<dbReference type="CDD" id="cd04301">
    <property type="entry name" value="NAT_SF"/>
    <property type="match status" value="1"/>
</dbReference>
<dbReference type="EMBL" id="CP001022">
    <property type="protein sequence ID" value="ACB59825.1"/>
    <property type="molecule type" value="Genomic_DNA"/>
</dbReference>
<proteinExistence type="predicted"/>
<protein>
    <submittedName>
        <fullName evidence="4">GCN5-related N-acetyltransferase</fullName>
    </submittedName>
</protein>
<sequence>MIHIKRAPDTETAYLVMKEGFSDYMIPLGLSPEVFQERILERDGNQLEHSFIAYHGERPVAIWLNGLKTIKKKTVMRCGGLAVDPQYRRLGIAKALYDAQLSYAKSLNVDCLMLEVIQGNEPAITLYKSFGYQTVSELGYFHKEESGQVEPLVEIDQVAFERRYIQQDEYIWQQDPGVMKLAKARYYELDGAFIAAVNESIFAILTDEEEVARVATEATRRLAGELYHLQSTNQQVWEELLKAGWQQRDLKQFIMQKPISV</sequence>
<dbReference type="InterPro" id="IPR016181">
    <property type="entry name" value="Acyl_CoA_acyltransferase"/>
</dbReference>
<dbReference type="GO" id="GO:0016747">
    <property type="term" value="F:acyltransferase activity, transferring groups other than amino-acyl groups"/>
    <property type="evidence" value="ECO:0007669"/>
    <property type="project" value="InterPro"/>
</dbReference>
<dbReference type="InterPro" id="IPR050680">
    <property type="entry name" value="YpeA/RimI_acetyltransf"/>
</dbReference>
<dbReference type="PANTHER" id="PTHR43420">
    <property type="entry name" value="ACETYLTRANSFERASE"/>
    <property type="match status" value="1"/>
</dbReference>
<dbReference type="Proteomes" id="UP000001681">
    <property type="component" value="Chromosome"/>
</dbReference>
<dbReference type="HOGENOM" id="CLU_1064557_0_0_9"/>
<dbReference type="OrthoDB" id="4228396at2"/>
<evidence type="ECO:0000256" key="1">
    <source>
        <dbReference type="ARBA" id="ARBA00022679"/>
    </source>
</evidence>
<dbReference type="KEGG" id="esi:Exig_0340"/>
<gene>
    <name evidence="4" type="ordered locus">Exig_0340</name>
</gene>
<dbReference type="AlphaFoldDB" id="B1YIE2"/>
<evidence type="ECO:0000259" key="3">
    <source>
        <dbReference type="PROSITE" id="PS51186"/>
    </source>
</evidence>
<accession>B1YIE2</accession>
<evidence type="ECO:0000256" key="2">
    <source>
        <dbReference type="ARBA" id="ARBA00023315"/>
    </source>
</evidence>
<organism evidence="4 5">
    <name type="scientific">Exiguobacterium sibiricum (strain DSM 17290 / CCUG 55495 / CIP 109462 / JCM 13490 / 255-15)</name>
    <dbReference type="NCBI Taxonomy" id="262543"/>
    <lineage>
        <taxon>Bacteria</taxon>
        <taxon>Bacillati</taxon>
        <taxon>Bacillota</taxon>
        <taxon>Bacilli</taxon>
        <taxon>Bacillales</taxon>
        <taxon>Bacillales Family XII. Incertae Sedis</taxon>
        <taxon>Exiguobacterium</taxon>
    </lineage>
</organism>
<dbReference type="SMR" id="B1YIE2"/>
<feature type="domain" description="N-acetyltransferase" evidence="3">
    <location>
        <begin position="1"/>
        <end position="156"/>
    </location>
</feature>
<dbReference type="InterPro" id="IPR000182">
    <property type="entry name" value="GNAT_dom"/>
</dbReference>
<reference evidence="5" key="3">
    <citation type="submission" date="2008-04" db="EMBL/GenBank/DDBJ databases">
        <title>Complete sequence of chromosome of Exiguobacterium sibiricum 255-15.</title>
        <authorList>
            <consortium name="US DOE Joint Genome Institute"/>
            <person name="Copeland A."/>
            <person name="Lucas S."/>
            <person name="Lapidus A."/>
            <person name="Glavina del Rio T."/>
            <person name="Dalin E."/>
            <person name="Tice H."/>
            <person name="Bruce D."/>
            <person name="Goodwin L."/>
            <person name="Pitluck S."/>
            <person name="Kiss H."/>
            <person name="Chertkov O."/>
            <person name="Monk C."/>
            <person name="Brettin T."/>
            <person name="Detter J.C."/>
            <person name="Han C."/>
            <person name="Kuske C.R."/>
            <person name="Schmutz J."/>
            <person name="Larimer F."/>
            <person name="Land M."/>
            <person name="Hauser L."/>
            <person name="Kyrpides N."/>
            <person name="Mikhailova N."/>
            <person name="Vishnivetskaya T."/>
            <person name="Rodrigues D.F."/>
            <person name="Gilichinsky D."/>
            <person name="Tiedje J."/>
            <person name="Richardson P."/>
        </authorList>
    </citation>
    <scope>NUCLEOTIDE SEQUENCE [LARGE SCALE GENOMIC DNA]</scope>
    <source>
        <strain evidence="5">DSM 17290 / CIP 109462 / JCM 13490 / 255-15</strain>
    </source>
</reference>